<gene>
    <name evidence="2" type="ORF">HERI1096_LOCUS26032</name>
</gene>
<dbReference type="InterPro" id="IPR004147">
    <property type="entry name" value="ABC1_dom"/>
</dbReference>
<dbReference type="AlphaFoldDB" id="A0A7S3B849"/>
<sequence>MLRQASPTANQLRLYRGWVSFRAAAFNVCAFLYNCTAGLIRPHLTYATARLPPNGPRLMEAIYAAHGFQIFEAGAFNADPHAGNVLLDEQNETVHLVDYGQLVEISEKDRLAFAYLLIALDESDADAAHETFQTWGCESTWKGKRDPDGRYKDPPMKPPPVWVALASAHMNFGGAAGMAYGLKAFEFETVAQLLGPELDDMVTNEKLPSIMMMLMRCCMCLGGTGDACGLFAVSPGKMLLPSAKAYLQKRGLPLRNPDAAPKRKNALTN</sequence>
<evidence type="ECO:0000313" key="2">
    <source>
        <dbReference type="EMBL" id="CAE0126327.1"/>
    </source>
</evidence>
<dbReference type="Pfam" id="PF03109">
    <property type="entry name" value="ABC1"/>
    <property type="match status" value="1"/>
</dbReference>
<reference evidence="2" key="1">
    <citation type="submission" date="2021-01" db="EMBL/GenBank/DDBJ databases">
        <authorList>
            <person name="Corre E."/>
            <person name="Pelletier E."/>
            <person name="Niang G."/>
            <person name="Scheremetjew M."/>
            <person name="Finn R."/>
            <person name="Kale V."/>
            <person name="Holt S."/>
            <person name="Cochrane G."/>
            <person name="Meng A."/>
            <person name="Brown T."/>
            <person name="Cohen L."/>
        </authorList>
    </citation>
    <scope>NUCLEOTIDE SEQUENCE</scope>
    <source>
        <strain evidence="2">CCMP281</strain>
    </source>
</reference>
<protein>
    <recommendedName>
        <fullName evidence="1">ABC1 atypical kinase-like domain-containing protein</fullName>
    </recommendedName>
</protein>
<dbReference type="PANTHER" id="PTHR43173:SF19">
    <property type="entry name" value="AARF DOMAIN-CONTAINING PROTEIN KINASE 1"/>
    <property type="match status" value="1"/>
</dbReference>
<dbReference type="PANTHER" id="PTHR43173">
    <property type="entry name" value="ABC1 FAMILY PROTEIN"/>
    <property type="match status" value="1"/>
</dbReference>
<feature type="domain" description="ABC1 atypical kinase-like" evidence="1">
    <location>
        <begin position="58"/>
        <end position="130"/>
    </location>
</feature>
<evidence type="ECO:0000259" key="1">
    <source>
        <dbReference type="Pfam" id="PF03109"/>
    </source>
</evidence>
<name>A0A7S3B849_9EUKA</name>
<accession>A0A7S3B849</accession>
<organism evidence="2">
    <name type="scientific">Haptolina ericina</name>
    <dbReference type="NCBI Taxonomy" id="156174"/>
    <lineage>
        <taxon>Eukaryota</taxon>
        <taxon>Haptista</taxon>
        <taxon>Haptophyta</taxon>
        <taxon>Prymnesiophyceae</taxon>
        <taxon>Prymnesiales</taxon>
        <taxon>Prymnesiaceae</taxon>
        <taxon>Haptolina</taxon>
    </lineage>
</organism>
<dbReference type="InterPro" id="IPR051130">
    <property type="entry name" value="Mito_struct-func_regulator"/>
</dbReference>
<proteinExistence type="predicted"/>
<dbReference type="EMBL" id="HBHX01047012">
    <property type="protein sequence ID" value="CAE0126327.1"/>
    <property type="molecule type" value="Transcribed_RNA"/>
</dbReference>